<dbReference type="SMART" id="SM00248">
    <property type="entry name" value="ANK"/>
    <property type="match status" value="2"/>
</dbReference>
<dbReference type="Proteomes" id="UP000093355">
    <property type="component" value="Unassembled WGS sequence"/>
</dbReference>
<dbReference type="RefSeq" id="WP_067024062.1">
    <property type="nucleotide sequence ID" value="NZ_CP038256.1"/>
</dbReference>
<evidence type="ECO:0000313" key="3">
    <source>
        <dbReference type="EMBL" id="OCG75368.1"/>
    </source>
</evidence>
<dbReference type="STRING" id="904291.A7J15_03005"/>
<comment type="caution">
    <text evidence="3">The sequence shown here is derived from an EMBL/GenBank/DDBJ whole genome shotgun (WGS) entry which is preliminary data.</text>
</comment>
<evidence type="ECO:0000256" key="1">
    <source>
        <dbReference type="ARBA" id="ARBA00022737"/>
    </source>
</evidence>
<evidence type="ECO:0000313" key="4">
    <source>
        <dbReference type="Proteomes" id="UP000093355"/>
    </source>
</evidence>
<dbReference type="Pfam" id="PF12796">
    <property type="entry name" value="Ank_2"/>
    <property type="match status" value="1"/>
</dbReference>
<dbReference type="OrthoDB" id="306540at2"/>
<dbReference type="EMBL" id="LXMD01000013">
    <property type="protein sequence ID" value="OCG75368.1"/>
    <property type="molecule type" value="Genomic_DNA"/>
</dbReference>
<accession>A0A1B9NFI6</accession>
<dbReference type="SUPFAM" id="SSF48403">
    <property type="entry name" value="Ankyrin repeat"/>
    <property type="match status" value="1"/>
</dbReference>
<keyword evidence="2" id="KW-0040">ANK repeat</keyword>
<sequence>MSDDKRDDEMPDDVVEFANRLFDLAREGDARLLEYIDQGVSSDLTNAAGDTLLMLAAYSGHLHLVRGLLERGADANRLNDRGQAPVAGAVFKGYDDIVGELIAAGADLDAGAPSARATAEMFGRPLPG</sequence>
<dbReference type="Gene3D" id="1.25.40.20">
    <property type="entry name" value="Ankyrin repeat-containing domain"/>
    <property type="match status" value="1"/>
</dbReference>
<keyword evidence="4" id="KW-1185">Reference proteome</keyword>
<organism evidence="3 4">
    <name type="scientific">Microbacterium sediminis</name>
    <dbReference type="NCBI Taxonomy" id="904291"/>
    <lineage>
        <taxon>Bacteria</taxon>
        <taxon>Bacillati</taxon>
        <taxon>Actinomycetota</taxon>
        <taxon>Actinomycetes</taxon>
        <taxon>Micrococcales</taxon>
        <taxon>Microbacteriaceae</taxon>
        <taxon>Microbacterium</taxon>
    </lineage>
</organism>
<reference evidence="3 4" key="1">
    <citation type="submission" date="2016-05" db="EMBL/GenBank/DDBJ databases">
        <authorList>
            <person name="Lavstsen T."/>
            <person name="Jespersen J.S."/>
        </authorList>
    </citation>
    <scope>NUCLEOTIDE SEQUENCE [LARGE SCALE GENOMIC DNA]</scope>
    <source>
        <strain evidence="3 4">YLB-01</strain>
    </source>
</reference>
<dbReference type="InterPro" id="IPR002110">
    <property type="entry name" value="Ankyrin_rpt"/>
</dbReference>
<proteinExistence type="predicted"/>
<protein>
    <submittedName>
        <fullName evidence="3">Uncharacterized protein</fullName>
    </submittedName>
</protein>
<dbReference type="InterPro" id="IPR036770">
    <property type="entry name" value="Ankyrin_rpt-contain_sf"/>
</dbReference>
<name>A0A1B9NFI6_9MICO</name>
<dbReference type="PROSITE" id="PS50297">
    <property type="entry name" value="ANK_REP_REGION"/>
    <property type="match status" value="1"/>
</dbReference>
<dbReference type="PROSITE" id="PS50088">
    <property type="entry name" value="ANK_REPEAT"/>
    <property type="match status" value="1"/>
</dbReference>
<dbReference type="PANTHER" id="PTHR24171:SF9">
    <property type="entry name" value="ANKYRIN REPEAT DOMAIN-CONTAINING PROTEIN 39"/>
    <property type="match status" value="1"/>
</dbReference>
<gene>
    <name evidence="3" type="ORF">A7J15_03005</name>
</gene>
<keyword evidence="1" id="KW-0677">Repeat</keyword>
<evidence type="ECO:0000256" key="2">
    <source>
        <dbReference type="ARBA" id="ARBA00023043"/>
    </source>
</evidence>
<dbReference type="AlphaFoldDB" id="A0A1B9NFI6"/>
<dbReference type="PANTHER" id="PTHR24171">
    <property type="entry name" value="ANKYRIN REPEAT DOMAIN-CONTAINING PROTEIN 39-RELATED"/>
    <property type="match status" value="1"/>
</dbReference>